<dbReference type="PANTHER" id="PTHR47053:SF1">
    <property type="entry name" value="MUREIN DD-ENDOPEPTIDASE MEPH-RELATED"/>
    <property type="match status" value="1"/>
</dbReference>
<dbReference type="SUPFAM" id="SSF54001">
    <property type="entry name" value="Cysteine proteinases"/>
    <property type="match status" value="1"/>
</dbReference>
<dbReference type="InterPro" id="IPR000064">
    <property type="entry name" value="NLP_P60_dom"/>
</dbReference>
<dbReference type="PANTHER" id="PTHR47053">
    <property type="entry name" value="MUREIN DD-ENDOPEPTIDASE MEPH-RELATED"/>
    <property type="match status" value="1"/>
</dbReference>
<evidence type="ECO:0000256" key="3">
    <source>
        <dbReference type="ARBA" id="ARBA00022801"/>
    </source>
</evidence>
<evidence type="ECO:0000259" key="7">
    <source>
        <dbReference type="PROSITE" id="PS51935"/>
    </source>
</evidence>
<accession>A0A7Y7QI38</accession>
<comment type="caution">
    <text evidence="8">The sequence shown here is derived from an EMBL/GenBank/DDBJ whole genome shotgun (WGS) entry which is preliminary data.</text>
</comment>
<evidence type="ECO:0000256" key="5">
    <source>
        <dbReference type="SAM" id="MobiDB-lite"/>
    </source>
</evidence>
<dbReference type="GO" id="GO:0006508">
    <property type="term" value="P:proteolysis"/>
    <property type="evidence" value="ECO:0007669"/>
    <property type="project" value="UniProtKB-KW"/>
</dbReference>
<keyword evidence="6" id="KW-0732">Signal</keyword>
<name>A0A7Y7QI38_LACRH</name>
<sequence length="508" mass="50586">MVDSKKVLSVTAGFVGAAGLAALATGANTVSASTGTVSYKSGATTVWNSPSWHQVKRYVTFGDTVQLLGKTVDQNGATWYKVGDNQWIPELYLNVAGKTATVETPSSAASQTAVSQAPASQAPTSQAPATQTPAAPQTDTQTANTQLYVKNIGSAVTVWTTPAYTHATGQYLEGSQTLTAVAQQQANGETWYRLANGGYVPARFVSTTPVAVTPQPAASQSNEASVASTNTNAANDSAAASSAAASQAAASSAAASTAAANAAVASANATASQAAASEAAASQAAASQAAASQAAASQAAASQAAASQAAASQAAASQAAASQAAASQAAASQAAASQAAANAAQQAPANQANVTTTQVNANQAQQQTATATPAVNTSNQTAAVSASRQAKIQAVIAIAEQQVGKPYVWGGKGPNSFDCSGLMYYAFLNGAGVNIGGWTVPQESSGTQVSLSALQPGDLLFWGSHGSTYHVALYIGGGTMIQAPQPGENVKYTALAYFMPDFAVRPSL</sequence>
<dbReference type="Proteomes" id="UP000542889">
    <property type="component" value="Unassembled WGS sequence"/>
</dbReference>
<evidence type="ECO:0000313" key="9">
    <source>
        <dbReference type="Proteomes" id="UP000542889"/>
    </source>
</evidence>
<keyword evidence="4" id="KW-0788">Thiol protease</keyword>
<evidence type="ECO:0000313" key="8">
    <source>
        <dbReference type="EMBL" id="NVO89190.1"/>
    </source>
</evidence>
<feature type="region of interest" description="Disordered" evidence="5">
    <location>
        <begin position="107"/>
        <end position="140"/>
    </location>
</feature>
<evidence type="ECO:0000256" key="2">
    <source>
        <dbReference type="ARBA" id="ARBA00022670"/>
    </source>
</evidence>
<dbReference type="Pfam" id="PF00877">
    <property type="entry name" value="NLPC_P60"/>
    <property type="match status" value="1"/>
</dbReference>
<dbReference type="Pfam" id="PF03217">
    <property type="entry name" value="SlpA"/>
    <property type="match status" value="1"/>
</dbReference>
<dbReference type="AlphaFoldDB" id="A0A7Y7QI38"/>
<dbReference type="InterPro" id="IPR024968">
    <property type="entry name" value="SlpA_C_lactobacillus"/>
</dbReference>
<feature type="signal peptide" evidence="6">
    <location>
        <begin position="1"/>
        <end position="32"/>
    </location>
</feature>
<feature type="domain" description="NlpC/P60" evidence="7">
    <location>
        <begin position="389"/>
        <end position="508"/>
    </location>
</feature>
<dbReference type="RefSeq" id="WP_176818511.1">
    <property type="nucleotide sequence ID" value="NZ_JABXWP010000021.1"/>
</dbReference>
<evidence type="ECO:0000256" key="4">
    <source>
        <dbReference type="ARBA" id="ARBA00022807"/>
    </source>
</evidence>
<feature type="chain" id="PRO_5031018663" evidence="6">
    <location>
        <begin position="33"/>
        <end position="508"/>
    </location>
</feature>
<proteinExistence type="inferred from homology"/>
<dbReference type="InterPro" id="IPR038765">
    <property type="entry name" value="Papain-like_cys_pep_sf"/>
</dbReference>
<reference evidence="8 9" key="1">
    <citation type="submission" date="2020-06" db="EMBL/GenBank/DDBJ databases">
        <title>Lactobacillus rhamnosus QC,genome.</title>
        <authorList>
            <person name="Yi H."/>
            <person name="Jin M."/>
        </authorList>
    </citation>
    <scope>NUCLEOTIDE SEQUENCE [LARGE SCALE GENOMIC DNA]</scope>
    <source>
        <strain evidence="8 9">QC</strain>
    </source>
</reference>
<keyword evidence="2" id="KW-0645">Protease</keyword>
<dbReference type="Gene3D" id="3.90.1720.10">
    <property type="entry name" value="endopeptidase domain like (from Nostoc punctiforme)"/>
    <property type="match status" value="1"/>
</dbReference>
<organism evidence="8 9">
    <name type="scientific">Lacticaseibacillus rhamnosus</name>
    <name type="common">Lactobacillus rhamnosus</name>
    <dbReference type="NCBI Taxonomy" id="47715"/>
    <lineage>
        <taxon>Bacteria</taxon>
        <taxon>Bacillati</taxon>
        <taxon>Bacillota</taxon>
        <taxon>Bacilli</taxon>
        <taxon>Lactobacillales</taxon>
        <taxon>Lactobacillaceae</taxon>
        <taxon>Lacticaseibacillus</taxon>
    </lineage>
</organism>
<protein>
    <submittedName>
        <fullName evidence="8">C40 family peptidase</fullName>
    </submittedName>
</protein>
<evidence type="ECO:0000256" key="1">
    <source>
        <dbReference type="ARBA" id="ARBA00007074"/>
    </source>
</evidence>
<dbReference type="PROSITE" id="PS51935">
    <property type="entry name" value="NLPC_P60"/>
    <property type="match status" value="1"/>
</dbReference>
<comment type="similarity">
    <text evidence="1">Belongs to the peptidase C40 family.</text>
</comment>
<dbReference type="EMBL" id="JABXWP010000021">
    <property type="protein sequence ID" value="NVO89190.1"/>
    <property type="molecule type" value="Genomic_DNA"/>
</dbReference>
<evidence type="ECO:0000256" key="6">
    <source>
        <dbReference type="SAM" id="SignalP"/>
    </source>
</evidence>
<keyword evidence="3" id="KW-0378">Hydrolase</keyword>
<gene>
    <name evidence="8" type="ORF">HWN39_11970</name>
</gene>
<dbReference type="GO" id="GO:0008234">
    <property type="term" value="F:cysteine-type peptidase activity"/>
    <property type="evidence" value="ECO:0007669"/>
    <property type="project" value="UniProtKB-KW"/>
</dbReference>
<dbReference type="InterPro" id="IPR051202">
    <property type="entry name" value="Peptidase_C40"/>
</dbReference>